<proteinExistence type="predicted"/>
<keyword evidence="2" id="KW-0067">ATP-binding</keyword>
<feature type="domain" description="Sigma-54 factor interaction" evidence="8">
    <location>
        <begin position="137"/>
        <end position="366"/>
    </location>
</feature>
<dbReference type="SUPFAM" id="SSF46689">
    <property type="entry name" value="Homeodomain-like"/>
    <property type="match status" value="1"/>
</dbReference>
<dbReference type="Gene3D" id="3.40.50.300">
    <property type="entry name" value="P-loop containing nucleotide triphosphate hydrolases"/>
    <property type="match status" value="1"/>
</dbReference>
<keyword evidence="3" id="KW-0805">Transcription regulation</keyword>
<dbReference type="Gene3D" id="1.10.10.60">
    <property type="entry name" value="Homeodomain-like"/>
    <property type="match status" value="1"/>
</dbReference>
<dbReference type="PROSITE" id="PS50045">
    <property type="entry name" value="SIGMA54_INTERACT_4"/>
    <property type="match status" value="1"/>
</dbReference>
<dbReference type="InterPro" id="IPR025944">
    <property type="entry name" value="Sigma_54_int_dom_CS"/>
</dbReference>
<comment type="caution">
    <text evidence="9">The sequence shown here is derived from an EMBL/GenBank/DDBJ whole genome shotgun (WGS) entry which is preliminary data.</text>
</comment>
<keyword evidence="1" id="KW-0547">Nucleotide-binding</keyword>
<dbReference type="Pfam" id="PF00158">
    <property type="entry name" value="Sigma54_activat"/>
    <property type="match status" value="1"/>
</dbReference>
<dbReference type="EMBL" id="BTTX01000002">
    <property type="protein sequence ID" value="GMU06242.1"/>
    <property type="molecule type" value="Genomic_DNA"/>
</dbReference>
<dbReference type="InterPro" id="IPR002078">
    <property type="entry name" value="Sigma_54_int"/>
</dbReference>
<sequence>MNLSNEESAVSRFHCELKLEQKGAHARAPGERQGTFVDGVRWRQSRARGRSGSAGGQPPARHDAEAVAPERRQPLTGIGPGREEALSAHPMQSGPGYAEASPGHRMQAGPLHTEASPELTNDAGPVAPPERATFGDLVATSLATRASFERMACAAACSATVLLEGETGTGKSRAAQAIHRSGARANAPFLVVDCGALPANLLESELFGHEKGAFTGAIQRRVGAFEEADGGTIFLDEIGELPAELQPKLLRVLENREIRRLGSNTYQPVNVRVIAATHRDLRQEVQEGRFRADLYFRLAVVGISIPSLRERTEDIPFIVERILAGLGATPEQQAKLTTPDFLARLQRAAWPGNVRELRNHLERCLVFQDALPPTAPDAANPLAPTGSRTVDPSLTYAEARRRALENFERDYVEALLKLHGGKVSRAAAAADMDRVYLYRLLRRHGLKS</sequence>
<gene>
    <name evidence="9" type="ORF">ASNO1_24950</name>
</gene>
<evidence type="ECO:0008006" key="11">
    <source>
        <dbReference type="Google" id="ProtNLM"/>
    </source>
</evidence>
<dbReference type="Gene3D" id="1.10.8.60">
    <property type="match status" value="1"/>
</dbReference>
<keyword evidence="4" id="KW-0238">DNA-binding</keyword>
<dbReference type="InterPro" id="IPR003593">
    <property type="entry name" value="AAA+_ATPase"/>
</dbReference>
<dbReference type="Proteomes" id="UP001342631">
    <property type="component" value="Unassembled WGS sequence"/>
</dbReference>
<evidence type="ECO:0000256" key="3">
    <source>
        <dbReference type="ARBA" id="ARBA00023015"/>
    </source>
</evidence>
<dbReference type="CDD" id="cd00009">
    <property type="entry name" value="AAA"/>
    <property type="match status" value="1"/>
</dbReference>
<reference evidence="9 10" key="1">
    <citation type="journal article" date="2024" name="Arch. Microbiol.">
        <title>Corallococcus caeni sp. nov., a novel myxobacterium isolated from activated sludge.</title>
        <authorList>
            <person name="Tomita S."/>
            <person name="Nakai R."/>
            <person name="Kuroda K."/>
            <person name="Kurashita H."/>
            <person name="Hatamoto M."/>
            <person name="Yamaguchi T."/>
            <person name="Narihiro T."/>
        </authorList>
    </citation>
    <scope>NUCLEOTIDE SEQUENCE [LARGE SCALE GENOMIC DNA]</scope>
    <source>
        <strain evidence="9 10">NO1</strain>
    </source>
</reference>
<dbReference type="PANTHER" id="PTHR32071">
    <property type="entry name" value="TRANSCRIPTIONAL REGULATORY PROTEIN"/>
    <property type="match status" value="1"/>
</dbReference>
<dbReference type="SUPFAM" id="SSF52540">
    <property type="entry name" value="P-loop containing nucleoside triphosphate hydrolases"/>
    <property type="match status" value="1"/>
</dbReference>
<keyword evidence="5" id="KW-0804">Transcription</keyword>
<evidence type="ECO:0000256" key="5">
    <source>
        <dbReference type="ARBA" id="ARBA00023163"/>
    </source>
</evidence>
<evidence type="ECO:0000313" key="9">
    <source>
        <dbReference type="EMBL" id="GMU06242.1"/>
    </source>
</evidence>
<dbReference type="PROSITE" id="PS00688">
    <property type="entry name" value="SIGMA54_INTERACT_3"/>
    <property type="match status" value="1"/>
</dbReference>
<evidence type="ECO:0000259" key="8">
    <source>
        <dbReference type="PROSITE" id="PS50045"/>
    </source>
</evidence>
<dbReference type="PROSITE" id="PS50006">
    <property type="entry name" value="FHA_DOMAIN"/>
    <property type="match status" value="1"/>
</dbReference>
<keyword evidence="10" id="KW-1185">Reference proteome</keyword>
<dbReference type="InterPro" id="IPR027417">
    <property type="entry name" value="P-loop_NTPase"/>
</dbReference>
<name>A0ABQ6QQF8_9BACT</name>
<evidence type="ECO:0000256" key="6">
    <source>
        <dbReference type="SAM" id="MobiDB-lite"/>
    </source>
</evidence>
<evidence type="ECO:0000259" key="7">
    <source>
        <dbReference type="PROSITE" id="PS50006"/>
    </source>
</evidence>
<evidence type="ECO:0000256" key="4">
    <source>
        <dbReference type="ARBA" id="ARBA00023125"/>
    </source>
</evidence>
<evidence type="ECO:0000256" key="2">
    <source>
        <dbReference type="ARBA" id="ARBA00022840"/>
    </source>
</evidence>
<organism evidence="9 10">
    <name type="scientific">Corallococcus caeni</name>
    <dbReference type="NCBI Taxonomy" id="3082388"/>
    <lineage>
        <taxon>Bacteria</taxon>
        <taxon>Pseudomonadati</taxon>
        <taxon>Myxococcota</taxon>
        <taxon>Myxococcia</taxon>
        <taxon>Myxococcales</taxon>
        <taxon>Cystobacterineae</taxon>
        <taxon>Myxococcaceae</taxon>
        <taxon>Corallococcus</taxon>
    </lineage>
</organism>
<dbReference type="PROSITE" id="PS00676">
    <property type="entry name" value="SIGMA54_INTERACT_2"/>
    <property type="match status" value="1"/>
</dbReference>
<dbReference type="InterPro" id="IPR058031">
    <property type="entry name" value="AAA_lid_NorR"/>
</dbReference>
<feature type="region of interest" description="Disordered" evidence="6">
    <location>
        <begin position="21"/>
        <end position="128"/>
    </location>
</feature>
<feature type="compositionally biased region" description="Basic and acidic residues" evidence="6">
    <location>
        <begin position="60"/>
        <end position="73"/>
    </location>
</feature>
<dbReference type="InterPro" id="IPR025943">
    <property type="entry name" value="Sigma_54_int_dom_ATP-bd_2"/>
</dbReference>
<dbReference type="RefSeq" id="WP_338277035.1">
    <property type="nucleotide sequence ID" value="NZ_BTTX01000002.1"/>
</dbReference>
<feature type="domain" description="FHA" evidence="7">
    <location>
        <begin position="1"/>
        <end position="42"/>
    </location>
</feature>
<evidence type="ECO:0000256" key="1">
    <source>
        <dbReference type="ARBA" id="ARBA00022741"/>
    </source>
</evidence>
<dbReference type="InterPro" id="IPR009057">
    <property type="entry name" value="Homeodomain-like_sf"/>
</dbReference>
<dbReference type="Pfam" id="PF25601">
    <property type="entry name" value="AAA_lid_14"/>
    <property type="match status" value="1"/>
</dbReference>
<protein>
    <recommendedName>
        <fullName evidence="11">Sigma-54-dependent Fis family transcriptional regulator</fullName>
    </recommendedName>
</protein>
<accession>A0ABQ6QQF8</accession>
<dbReference type="InterPro" id="IPR000253">
    <property type="entry name" value="FHA_dom"/>
</dbReference>
<dbReference type="SMART" id="SM00382">
    <property type="entry name" value="AAA"/>
    <property type="match status" value="1"/>
</dbReference>
<evidence type="ECO:0000313" key="10">
    <source>
        <dbReference type="Proteomes" id="UP001342631"/>
    </source>
</evidence>